<dbReference type="PANTHER" id="PTHR43750">
    <property type="entry name" value="UDP-GLUCOSE 6-DEHYDROGENASE TUAD"/>
    <property type="match status" value="1"/>
</dbReference>
<comment type="caution">
    <text evidence="9">The sequence shown here is derived from an EMBL/GenBank/DDBJ whole genome shotgun (WGS) entry which is preliminary data.</text>
</comment>
<dbReference type="Gene3D" id="1.20.5.170">
    <property type="match status" value="1"/>
</dbReference>
<dbReference type="InterPro" id="IPR036291">
    <property type="entry name" value="NAD(P)-bd_dom_sf"/>
</dbReference>
<sequence length="435" mass="47895">MRISIFGLGYVGCVSLGCLAKNGHNVIGVDVNIDKINQINSGKATIIEAEIEDIIEEGFKAGKLSATTDIVYAIENSEISIVAVGTPSTEKGHLNLDYIFKVAENIGAALKDKNEYHVIAIRSTVLPGTCEKFARIVEEKSGKKSDVDFALVDNPEFLREGTAVRDYFNPPLTLIGGTSEKATSIMAKLYENLPGEIIIADTKVAEIMKYVNNTYHALKISFANEVGNICQSLGIDSLKVMDIFSKDKELNISPYYFKPGFAYGGSCLPKDLKGLQTLAHDLYVDVPVISSIDKTNQIQLNRAISLLSKYFGKKIAVLGLSFKAGTDDLRNSPSVDIVETLIGKGFDISIYDANIQMAQLTGKNKDYIEKRIPHLSSYMVENLENLVHNSDIIVVANNEKEFKEVLVSVKGKVIIDMVRLPKDVRVKNQYIGINW</sequence>
<evidence type="ECO:0000256" key="2">
    <source>
        <dbReference type="ARBA" id="ARBA00006601"/>
    </source>
</evidence>
<evidence type="ECO:0000259" key="8">
    <source>
        <dbReference type="SMART" id="SM00984"/>
    </source>
</evidence>
<dbReference type="InterPro" id="IPR036220">
    <property type="entry name" value="UDP-Glc/GDP-Man_DH_C_sf"/>
</dbReference>
<dbReference type="Pfam" id="PF00984">
    <property type="entry name" value="UDPG_MGDP_dh"/>
    <property type="match status" value="1"/>
</dbReference>
<dbReference type="PANTHER" id="PTHR43750:SF1">
    <property type="entry name" value="GDP-MANNOSE 6-DEHYDROGENASE"/>
    <property type="match status" value="1"/>
</dbReference>
<dbReference type="InterPro" id="IPR008927">
    <property type="entry name" value="6-PGluconate_DH-like_C_sf"/>
</dbReference>
<proteinExistence type="inferred from homology"/>
<dbReference type="SUPFAM" id="SSF52413">
    <property type="entry name" value="UDP-glucose/GDP-mannose dehydrogenase C-terminal domain"/>
    <property type="match status" value="1"/>
</dbReference>
<comment type="similarity">
    <text evidence="2 7">Belongs to the UDP-glucose/GDP-mannose dehydrogenase family.</text>
</comment>
<comment type="pathway">
    <text evidence="1">Nucleotide-sugar biosynthesis; UDP-alpha-D-glucuronate biosynthesis; UDP-alpha-D-glucuronate from UDP-alpha-D-glucose: step 1/1.</text>
</comment>
<evidence type="ECO:0000313" key="9">
    <source>
        <dbReference type="EMBL" id="MEA5404567.1"/>
    </source>
</evidence>
<dbReference type="InterPro" id="IPR017476">
    <property type="entry name" value="UDP-Glc/GDP-Man"/>
</dbReference>
<dbReference type="SUPFAM" id="SSF51735">
    <property type="entry name" value="NAD(P)-binding Rossmann-fold domains"/>
    <property type="match status" value="1"/>
</dbReference>
<comment type="catalytic activity">
    <reaction evidence="6 7">
        <text>UDP-alpha-D-glucose + 2 NAD(+) + H2O = UDP-alpha-D-glucuronate + 2 NADH + 3 H(+)</text>
        <dbReference type="Rhea" id="RHEA:23596"/>
        <dbReference type="ChEBI" id="CHEBI:15377"/>
        <dbReference type="ChEBI" id="CHEBI:15378"/>
        <dbReference type="ChEBI" id="CHEBI:57540"/>
        <dbReference type="ChEBI" id="CHEBI:57945"/>
        <dbReference type="ChEBI" id="CHEBI:58052"/>
        <dbReference type="ChEBI" id="CHEBI:58885"/>
        <dbReference type="EC" id="1.1.1.22"/>
    </reaction>
</comment>
<dbReference type="NCBIfam" id="TIGR03026">
    <property type="entry name" value="NDP-sugDHase"/>
    <property type="match status" value="1"/>
</dbReference>
<keyword evidence="10" id="KW-1185">Reference proteome</keyword>
<dbReference type="EC" id="1.1.1.22" evidence="3 7"/>
<gene>
    <name evidence="9" type="ORF">VB776_16665</name>
</gene>
<organism evidence="9 10">
    <name type="scientific">Arcicella gelida</name>
    <dbReference type="NCBI Taxonomy" id="2984195"/>
    <lineage>
        <taxon>Bacteria</taxon>
        <taxon>Pseudomonadati</taxon>
        <taxon>Bacteroidota</taxon>
        <taxon>Cytophagia</taxon>
        <taxon>Cytophagales</taxon>
        <taxon>Flectobacillaceae</taxon>
        <taxon>Arcicella</taxon>
    </lineage>
</organism>
<keyword evidence="4 7" id="KW-0560">Oxidoreductase</keyword>
<evidence type="ECO:0000256" key="3">
    <source>
        <dbReference type="ARBA" id="ARBA00012954"/>
    </source>
</evidence>
<evidence type="ECO:0000256" key="1">
    <source>
        <dbReference type="ARBA" id="ARBA00004701"/>
    </source>
</evidence>
<dbReference type="InterPro" id="IPR014026">
    <property type="entry name" value="UDP-Glc/GDP-Man_DH_dimer"/>
</dbReference>
<dbReference type="SMART" id="SM00984">
    <property type="entry name" value="UDPG_MGDP_dh_C"/>
    <property type="match status" value="1"/>
</dbReference>
<dbReference type="PROSITE" id="PS51257">
    <property type="entry name" value="PROKAR_LIPOPROTEIN"/>
    <property type="match status" value="1"/>
</dbReference>
<dbReference type="SUPFAM" id="SSF48179">
    <property type="entry name" value="6-phosphogluconate dehydrogenase C-terminal domain-like"/>
    <property type="match status" value="1"/>
</dbReference>
<evidence type="ECO:0000256" key="6">
    <source>
        <dbReference type="ARBA" id="ARBA00047473"/>
    </source>
</evidence>
<dbReference type="Proteomes" id="UP001303899">
    <property type="component" value="Unassembled WGS sequence"/>
</dbReference>
<dbReference type="EMBL" id="JAYGIL010000022">
    <property type="protein sequence ID" value="MEA5404567.1"/>
    <property type="molecule type" value="Genomic_DNA"/>
</dbReference>
<feature type="domain" description="UDP-glucose/GDP-mannose dehydrogenase C-terminal" evidence="8">
    <location>
        <begin position="316"/>
        <end position="423"/>
    </location>
</feature>
<dbReference type="InterPro" id="IPR028357">
    <property type="entry name" value="UDPglc_DH_bac"/>
</dbReference>
<reference evidence="9 10" key="1">
    <citation type="submission" date="2023-12" db="EMBL/GenBank/DDBJ databases">
        <title>Novel species of the genus Arcicella isolated from rivers.</title>
        <authorList>
            <person name="Lu H."/>
        </authorList>
    </citation>
    <scope>NUCLEOTIDE SEQUENCE [LARGE SCALE GENOMIC DNA]</scope>
    <source>
        <strain evidence="9 10">DC2W</strain>
    </source>
</reference>
<dbReference type="Gene3D" id="3.40.50.720">
    <property type="entry name" value="NAD(P)-binding Rossmann-like Domain"/>
    <property type="match status" value="2"/>
</dbReference>
<evidence type="ECO:0000256" key="5">
    <source>
        <dbReference type="ARBA" id="ARBA00023027"/>
    </source>
</evidence>
<evidence type="ECO:0000256" key="4">
    <source>
        <dbReference type="ARBA" id="ARBA00023002"/>
    </source>
</evidence>
<dbReference type="PIRSF" id="PIRSF000124">
    <property type="entry name" value="UDPglc_GDPman_dh"/>
    <property type="match status" value="1"/>
</dbReference>
<name>A0ABU5S7Y2_9BACT</name>
<dbReference type="InterPro" id="IPR001732">
    <property type="entry name" value="UDP-Glc/GDP-Man_DH_N"/>
</dbReference>
<keyword evidence="5 7" id="KW-0520">NAD</keyword>
<evidence type="ECO:0000313" key="10">
    <source>
        <dbReference type="Proteomes" id="UP001303899"/>
    </source>
</evidence>
<evidence type="ECO:0000256" key="7">
    <source>
        <dbReference type="PIRNR" id="PIRNR000124"/>
    </source>
</evidence>
<dbReference type="RefSeq" id="WP_323697987.1">
    <property type="nucleotide sequence ID" value="NZ_JAYGIL010000022.1"/>
</dbReference>
<dbReference type="PIRSF" id="PIRSF500134">
    <property type="entry name" value="UDPglc_DH_bac"/>
    <property type="match status" value="1"/>
</dbReference>
<accession>A0ABU5S7Y2</accession>
<dbReference type="InterPro" id="IPR014027">
    <property type="entry name" value="UDP-Glc/GDP-Man_DH_C"/>
</dbReference>
<dbReference type="Pfam" id="PF03720">
    <property type="entry name" value="UDPG_MGDP_dh_C"/>
    <property type="match status" value="1"/>
</dbReference>
<protein>
    <recommendedName>
        <fullName evidence="3 7">UDP-glucose 6-dehydrogenase</fullName>
        <ecNumber evidence="3 7">1.1.1.22</ecNumber>
    </recommendedName>
</protein>
<dbReference type="Pfam" id="PF03721">
    <property type="entry name" value="UDPG_MGDP_dh_N"/>
    <property type="match status" value="1"/>
</dbReference>